<evidence type="ECO:0008006" key="5">
    <source>
        <dbReference type="Google" id="ProtNLM"/>
    </source>
</evidence>
<comment type="caution">
    <text evidence="3">The sequence shown here is derived from an EMBL/GenBank/DDBJ whole genome shotgun (WGS) entry which is preliminary data.</text>
</comment>
<accession>A0ABX1P443</accession>
<dbReference type="EMBL" id="QMEB01000009">
    <property type="protein sequence ID" value="NMG18332.1"/>
    <property type="molecule type" value="Genomic_DNA"/>
</dbReference>
<keyword evidence="4" id="KW-1185">Reference proteome</keyword>
<proteinExistence type="inferred from homology"/>
<comment type="similarity">
    <text evidence="1 2">Belongs to the OprB family.</text>
</comment>
<dbReference type="InterPro" id="IPR007049">
    <property type="entry name" value="Carb-sel_porin_OprB"/>
</dbReference>
<dbReference type="Pfam" id="PF04966">
    <property type="entry name" value="OprB"/>
    <property type="match status" value="1"/>
</dbReference>
<protein>
    <recommendedName>
        <fullName evidence="5">Porin</fullName>
    </recommendedName>
</protein>
<evidence type="ECO:0000256" key="1">
    <source>
        <dbReference type="ARBA" id="ARBA00008769"/>
    </source>
</evidence>
<dbReference type="PANTHER" id="PTHR43308">
    <property type="entry name" value="OUTER MEMBRANE PROTEIN ALPHA-RELATED"/>
    <property type="match status" value="1"/>
</dbReference>
<evidence type="ECO:0000256" key="2">
    <source>
        <dbReference type="RuleBase" id="RU363072"/>
    </source>
</evidence>
<name>A0ABX1P443_9CYAN</name>
<reference evidence="3 4" key="1">
    <citation type="submission" date="2018-06" db="EMBL/GenBank/DDBJ databases">
        <title>Comparative genomics of Brasilonema spp. strains.</title>
        <authorList>
            <person name="Alvarenga D.O."/>
            <person name="Fiore M.F."/>
            <person name="Varani A.M."/>
        </authorList>
    </citation>
    <scope>NUCLEOTIDE SEQUENCE [LARGE SCALE GENOMIC DNA]</scope>
    <source>
        <strain evidence="3 4">SPC951</strain>
    </source>
</reference>
<gene>
    <name evidence="3" type="ORF">DP116_02255</name>
</gene>
<evidence type="ECO:0000313" key="4">
    <source>
        <dbReference type="Proteomes" id="UP000718564"/>
    </source>
</evidence>
<evidence type="ECO:0000313" key="3">
    <source>
        <dbReference type="EMBL" id="NMG18332.1"/>
    </source>
</evidence>
<dbReference type="InterPro" id="IPR051465">
    <property type="entry name" value="Cell_Envelope_Struct_Comp"/>
</dbReference>
<organism evidence="3 4">
    <name type="scientific">Brasilonema bromeliae SPC951</name>
    <dbReference type="NCBI Taxonomy" id="385972"/>
    <lineage>
        <taxon>Bacteria</taxon>
        <taxon>Bacillati</taxon>
        <taxon>Cyanobacteriota</taxon>
        <taxon>Cyanophyceae</taxon>
        <taxon>Nostocales</taxon>
        <taxon>Scytonemataceae</taxon>
        <taxon>Brasilonema</taxon>
        <taxon>Bromeliae group (in: Brasilonema)</taxon>
    </lineage>
</organism>
<dbReference type="PANTHER" id="PTHR43308:SF1">
    <property type="entry name" value="OUTER MEMBRANE PROTEIN ALPHA"/>
    <property type="match status" value="1"/>
</dbReference>
<dbReference type="Proteomes" id="UP000718564">
    <property type="component" value="Unassembled WGS sequence"/>
</dbReference>
<sequence length="293" mass="31910">MGNSSSAIDTTREINNFLQINSTLDYSGASPDLNLYRLSYTFPLFEDFRVSVFPQGFASDYVDRNSFANNSAGNFSTYGLVNNQLLLANDRAGAGAAISWNPGKGLFTIRGVYRAQQAGLVNTKPDFTNSDKRGGLFDDPNLGVVELEFSPSKTFAIRLQYSGGTQGGEEYNVVGANLELALGQKVGLFGRFGYAFNFPGNIQPTSWSAGIVFPDFLAKGANLGFSVGQPLIFQEKDNLLGFFNSTQTNYEAFYRLPINNNISVSPILQVITDPGNSQANTIYTGTLRTVFSF</sequence>
<dbReference type="InterPro" id="IPR038673">
    <property type="entry name" value="OprB_sf"/>
</dbReference>
<dbReference type="Gene3D" id="2.40.160.180">
    <property type="entry name" value="Carbohydrate-selective porin OprB"/>
    <property type="match status" value="1"/>
</dbReference>